<dbReference type="Gene3D" id="3.40.50.720">
    <property type="entry name" value="NAD(P)-binding Rossmann-like Domain"/>
    <property type="match status" value="1"/>
</dbReference>
<dbReference type="InterPro" id="IPR036291">
    <property type="entry name" value="NAD(P)-bd_dom_sf"/>
</dbReference>
<dbReference type="PRINTS" id="PR00081">
    <property type="entry name" value="GDHRDH"/>
</dbReference>
<sequence length="285" mass="31065">MAANAITGGDGSRYAVVTGANRGIGLEIVRQLAEAGVVVVLTARDIDKGLLAAHSLDLENVVFHHLDVQAPLSVRELAEFVQSRYGRLDILVNNAGASGVVVDVERLKALNVDPKSWLSGEATDIVQQAIQQPYLEAVKCLDINYTGCKRVIEGLLPLLSLSPFGARIVNVSSLRSELKEKIDGIVKRFLHDLKEGKLEENGWTKMLPAYSMSKQALNAYTRVLAKKYPNMYINCVHPGYVKTDLNWQTGVLTVEEGAKGPIKLALLPDGGPTGCYFDQTEMAEF</sequence>
<evidence type="ECO:0000256" key="2">
    <source>
        <dbReference type="ARBA" id="ARBA00022857"/>
    </source>
</evidence>
<dbReference type="AlphaFoldDB" id="A0AAP0JZ09"/>
<dbReference type="GO" id="GO:0016020">
    <property type="term" value="C:membrane"/>
    <property type="evidence" value="ECO:0007669"/>
    <property type="project" value="TreeGrafter"/>
</dbReference>
<accession>A0AAP0JZ09</accession>
<reference evidence="5 6" key="1">
    <citation type="submission" date="2024-01" db="EMBL/GenBank/DDBJ databases">
        <title>Genome assemblies of Stephania.</title>
        <authorList>
            <person name="Yang L."/>
        </authorList>
    </citation>
    <scope>NUCLEOTIDE SEQUENCE [LARGE SCALE GENOMIC DNA]</scope>
    <source>
        <strain evidence="5">YNDBR</strain>
        <tissue evidence="5">Leaf</tissue>
    </source>
</reference>
<dbReference type="InterPro" id="IPR020904">
    <property type="entry name" value="Sc_DH/Rdtase_CS"/>
</dbReference>
<evidence type="ECO:0000256" key="1">
    <source>
        <dbReference type="ARBA" id="ARBA00006484"/>
    </source>
</evidence>
<dbReference type="PANTHER" id="PTHR43490:SF73">
    <property type="entry name" value="OS07G0685800 PROTEIN"/>
    <property type="match status" value="1"/>
</dbReference>
<dbReference type="PRINTS" id="PR00080">
    <property type="entry name" value="SDRFAMILY"/>
</dbReference>
<dbReference type="SUPFAM" id="SSF51735">
    <property type="entry name" value="NAD(P)-binding Rossmann-fold domains"/>
    <property type="match status" value="1"/>
</dbReference>
<evidence type="ECO:0000256" key="3">
    <source>
        <dbReference type="ARBA" id="ARBA00023002"/>
    </source>
</evidence>
<name>A0AAP0JZ09_9MAGN</name>
<comment type="caution">
    <text evidence="5">The sequence shown here is derived from an EMBL/GenBank/DDBJ whole genome shotgun (WGS) entry which is preliminary data.</text>
</comment>
<dbReference type="EMBL" id="JBBNAF010000005">
    <property type="protein sequence ID" value="KAK9141557.1"/>
    <property type="molecule type" value="Genomic_DNA"/>
</dbReference>
<comment type="similarity">
    <text evidence="1 4">Belongs to the short-chain dehydrogenases/reductases (SDR) family.</text>
</comment>
<dbReference type="PANTHER" id="PTHR43490">
    <property type="entry name" value="(+)-NEOMENTHOL DEHYDROGENASE"/>
    <property type="match status" value="1"/>
</dbReference>
<gene>
    <name evidence="5" type="ORF">Syun_010957</name>
</gene>
<evidence type="ECO:0000313" key="6">
    <source>
        <dbReference type="Proteomes" id="UP001420932"/>
    </source>
</evidence>
<keyword evidence="2" id="KW-0521">NADP</keyword>
<dbReference type="InterPro" id="IPR002347">
    <property type="entry name" value="SDR_fam"/>
</dbReference>
<dbReference type="Pfam" id="PF00106">
    <property type="entry name" value="adh_short"/>
    <property type="match status" value="2"/>
</dbReference>
<organism evidence="5 6">
    <name type="scientific">Stephania yunnanensis</name>
    <dbReference type="NCBI Taxonomy" id="152371"/>
    <lineage>
        <taxon>Eukaryota</taxon>
        <taxon>Viridiplantae</taxon>
        <taxon>Streptophyta</taxon>
        <taxon>Embryophyta</taxon>
        <taxon>Tracheophyta</taxon>
        <taxon>Spermatophyta</taxon>
        <taxon>Magnoliopsida</taxon>
        <taxon>Ranunculales</taxon>
        <taxon>Menispermaceae</taxon>
        <taxon>Menispermoideae</taxon>
        <taxon>Cissampelideae</taxon>
        <taxon>Stephania</taxon>
    </lineage>
</organism>
<keyword evidence="6" id="KW-1185">Reference proteome</keyword>
<dbReference type="PROSITE" id="PS00061">
    <property type="entry name" value="ADH_SHORT"/>
    <property type="match status" value="1"/>
</dbReference>
<evidence type="ECO:0000313" key="5">
    <source>
        <dbReference type="EMBL" id="KAK9141557.1"/>
    </source>
</evidence>
<proteinExistence type="inferred from homology"/>
<evidence type="ECO:0000256" key="4">
    <source>
        <dbReference type="RuleBase" id="RU000363"/>
    </source>
</evidence>
<protein>
    <submittedName>
        <fullName evidence="5">Uncharacterized protein</fullName>
    </submittedName>
</protein>
<dbReference type="GO" id="GO:0016491">
    <property type="term" value="F:oxidoreductase activity"/>
    <property type="evidence" value="ECO:0007669"/>
    <property type="project" value="UniProtKB-KW"/>
</dbReference>
<dbReference type="Proteomes" id="UP001420932">
    <property type="component" value="Unassembled WGS sequence"/>
</dbReference>
<keyword evidence="3" id="KW-0560">Oxidoreductase</keyword>